<evidence type="ECO:0000259" key="17">
    <source>
        <dbReference type="Pfam" id="PF08264"/>
    </source>
</evidence>
<keyword evidence="5 15" id="KW-0963">Cytoplasm</keyword>
<dbReference type="PANTHER" id="PTHR42780:SF1">
    <property type="entry name" value="ISOLEUCINE--TRNA LIGASE, CYTOPLASMIC"/>
    <property type="match status" value="1"/>
</dbReference>
<feature type="domain" description="Aminoacyl-tRNA synthetase class Ia" evidence="16">
    <location>
        <begin position="24"/>
        <end position="626"/>
    </location>
</feature>
<dbReference type="EC" id="6.1.1.5" evidence="15"/>
<sequence length="959" mass="107364">MRSASPFPPLASAIDLPEAERRRIEWWREHRIFERSLEQTADGPLWVFYEGPPTANGTPGTHHVEARVFKDVFPRFRTMKGFRVPRRAGWDCHGLPVELAVERELGLTGKPDVERLGIAEFNARCWESVQRYVGEFEAVTTRMGYWIDLSTAYWTMSASYVDSVWWALRRIFDAGLLVEDYRAAPYCPRDQTTLSAHEVAQGYETVGDPSIFVRLPLEEPLAGHEAELLVWTTTPWTLVSNTAVAVHPEVTYVLARGERGTFVVAESPADVVEGEVLARVPGRDLAGLAYRPPFDLVDVPDAHRVVLADYVSTTDGTGLVHLAPAFGPDDLATGRANGLPVVDPLGPDGRFDPALPLVGGMFFKEADPVLVDDLRRRGALLGEATIEHAYPHCWRCHTPLMYRAQQSWYIRTTAIHQALQRENENTRWYPEHVKHGRFGDWLAGNVDWALSRNRYWGTPLPLWRCTNGHVTAIGSRAELGERAGRDLSGLDPHRPHIDEITFACPECAQRAARVPEVVDAWFDSGSMPFAQLGYPHEPGSAEALERNYPADYICEALDQTRGWFYTLMAIGTLLFDRSSYRNVVCLGHILAEDGRKMSKHLGNVLEPLPLMEAHGADAVRWFMLCSGSPWSPRRVGHEALREIVRKVLLTYWNTASFFNRYASLSEWAEPDPPAERPVLDRWVLSRLNQVVRQADSRLEDYDTAGAGRVLAEFVDDLSNWYVRRSRPRFWDGEVNALRTLHACLDVLTRLLAPFIPFLTEEVWQRSVRPGSADLPESVHLAAWPEPGPVDEELLSLVDVERRLAVAGRSLRRDEALKVRQPLATAVISPELPAELRADLAEEINVREVVTGDVAGTGWPSEEQREVSIALDTAITPELRLAGVAREIIRFVQNCRKQDGREITDRISLRWSGPAEVGAALSAHRDEIAGAVLATEVVESADAAEHTDVKLGMTVTLVPA</sequence>
<dbReference type="PRINTS" id="PR00984">
    <property type="entry name" value="TRNASYNTHILE"/>
</dbReference>
<dbReference type="NCBIfam" id="TIGR00392">
    <property type="entry name" value="ileS"/>
    <property type="match status" value="1"/>
</dbReference>
<evidence type="ECO:0000259" key="16">
    <source>
        <dbReference type="Pfam" id="PF00133"/>
    </source>
</evidence>
<dbReference type="GO" id="GO:0005524">
    <property type="term" value="F:ATP binding"/>
    <property type="evidence" value="ECO:0007669"/>
    <property type="project" value="UniProtKB-UniRule"/>
</dbReference>
<evidence type="ECO:0000256" key="11">
    <source>
        <dbReference type="ARBA" id="ARBA00022917"/>
    </source>
</evidence>
<accession>A0A4R5BZL5</accession>
<dbReference type="AlphaFoldDB" id="A0A4R5BZL5"/>
<dbReference type="GO" id="GO:0002161">
    <property type="term" value="F:aminoacyl-tRNA deacylase activity"/>
    <property type="evidence" value="ECO:0007669"/>
    <property type="project" value="InterPro"/>
</dbReference>
<dbReference type="GO" id="GO:0008270">
    <property type="term" value="F:zinc ion binding"/>
    <property type="evidence" value="ECO:0007669"/>
    <property type="project" value="UniProtKB-UniRule"/>
</dbReference>
<evidence type="ECO:0000256" key="3">
    <source>
        <dbReference type="ARBA" id="ARBA00007078"/>
    </source>
</evidence>
<keyword evidence="19" id="KW-1185">Reference proteome</keyword>
<evidence type="ECO:0000256" key="1">
    <source>
        <dbReference type="ARBA" id="ARBA00001947"/>
    </source>
</evidence>
<dbReference type="SUPFAM" id="SSF50677">
    <property type="entry name" value="ValRS/IleRS/LeuRS editing domain"/>
    <property type="match status" value="1"/>
</dbReference>
<feature type="domain" description="Methionyl/Valyl/Leucyl/Isoleucyl-tRNA synthetase anticodon-binding" evidence="17">
    <location>
        <begin position="680"/>
        <end position="823"/>
    </location>
</feature>
<comment type="cofactor">
    <cofactor evidence="1 15">
        <name>Zn(2+)</name>
        <dbReference type="ChEBI" id="CHEBI:29105"/>
    </cofactor>
</comment>
<proteinExistence type="inferred from homology"/>
<evidence type="ECO:0000256" key="2">
    <source>
        <dbReference type="ARBA" id="ARBA00004496"/>
    </source>
</evidence>
<protein>
    <recommendedName>
        <fullName evidence="15">Isoleucine--tRNA ligase</fullName>
        <ecNumber evidence="15">6.1.1.5</ecNumber>
    </recommendedName>
    <alternativeName>
        <fullName evidence="15">Isoleucyl-tRNA synthetase</fullName>
        <shortName evidence="15">IleRS</shortName>
    </alternativeName>
</protein>
<dbReference type="GO" id="GO:0004822">
    <property type="term" value="F:isoleucine-tRNA ligase activity"/>
    <property type="evidence" value="ECO:0007669"/>
    <property type="project" value="UniProtKB-UniRule"/>
</dbReference>
<dbReference type="CDD" id="cd07961">
    <property type="entry name" value="Anticodon_Ia_Ile_ABEc"/>
    <property type="match status" value="1"/>
</dbReference>
<keyword evidence="8 15" id="KW-0547">Nucleotide-binding</keyword>
<comment type="domain">
    <text evidence="15">IleRS has two distinct active sites: one for aminoacylation and one for editing. The misactivated valine is translocated from the active site to the editing site, which sterically excludes the correctly activated isoleucine. The single editing site contains two valyl binding pockets, one specific for each substrate (Val-AMP or Val-tRNA(Ile)).</text>
</comment>
<dbReference type="RefSeq" id="WP_132681562.1">
    <property type="nucleotide sequence ID" value="NZ_SMLA01000006.1"/>
</dbReference>
<dbReference type="InterPro" id="IPR002301">
    <property type="entry name" value="Ile-tRNA-ligase"/>
</dbReference>
<evidence type="ECO:0000256" key="12">
    <source>
        <dbReference type="ARBA" id="ARBA00023146"/>
    </source>
</evidence>
<evidence type="ECO:0000313" key="19">
    <source>
        <dbReference type="Proteomes" id="UP000294723"/>
    </source>
</evidence>
<evidence type="ECO:0000256" key="15">
    <source>
        <dbReference type="HAMAP-Rule" id="MF_02003"/>
    </source>
</evidence>
<dbReference type="InterPro" id="IPR009008">
    <property type="entry name" value="Val/Leu/Ile-tRNA-synth_edit"/>
</dbReference>
<evidence type="ECO:0000256" key="5">
    <source>
        <dbReference type="ARBA" id="ARBA00022490"/>
    </source>
</evidence>
<feature type="short sequence motif" description="'KMSKS' region" evidence="15">
    <location>
        <begin position="596"/>
        <end position="600"/>
    </location>
</feature>
<dbReference type="HAMAP" id="MF_02003">
    <property type="entry name" value="Ile_tRNA_synth_type2"/>
    <property type="match status" value="1"/>
</dbReference>
<dbReference type="InterPro" id="IPR033709">
    <property type="entry name" value="Anticodon_Ile_ABEc"/>
</dbReference>
<dbReference type="FunFam" id="3.40.50.620:FF:000075">
    <property type="entry name" value="Isoleucine--tRNA ligase"/>
    <property type="match status" value="1"/>
</dbReference>
<comment type="similarity">
    <text evidence="3 15">Belongs to the class-I aminoacyl-tRNA synthetase family. IleS type 2 subfamily.</text>
</comment>
<comment type="function">
    <text evidence="13 15">Catalyzes the attachment of isoleucine to tRNA(Ile). As IleRS can inadvertently accommodate and process structurally similar amino acids such as valine, to avoid such errors it has two additional distinct tRNA(Ile)-dependent editing activities. One activity is designated as 'pretransfer' editing and involves the hydrolysis of activated Val-AMP. The other activity is designated 'posttransfer' editing and involves deacylation of mischarged Val-tRNA(Ile).</text>
</comment>
<keyword evidence="11 15" id="KW-0648">Protein biosynthesis</keyword>
<dbReference type="InterPro" id="IPR014729">
    <property type="entry name" value="Rossmann-like_a/b/a_fold"/>
</dbReference>
<feature type="short sequence motif" description="'HIGH' region" evidence="15">
    <location>
        <begin position="53"/>
        <end position="63"/>
    </location>
</feature>
<evidence type="ECO:0000313" key="18">
    <source>
        <dbReference type="EMBL" id="TDD91183.1"/>
    </source>
</evidence>
<dbReference type="GO" id="GO:0005737">
    <property type="term" value="C:cytoplasm"/>
    <property type="evidence" value="ECO:0007669"/>
    <property type="project" value="UniProtKB-SubCell"/>
</dbReference>
<dbReference type="SUPFAM" id="SSF47323">
    <property type="entry name" value="Anticodon-binding domain of a subclass of class I aminoacyl-tRNA synthetases"/>
    <property type="match status" value="1"/>
</dbReference>
<comment type="subunit">
    <text evidence="4 15">Monomer.</text>
</comment>
<dbReference type="Gene3D" id="3.90.740.10">
    <property type="entry name" value="Valyl/Leucyl/Isoleucyl-tRNA synthetase, editing domain"/>
    <property type="match status" value="1"/>
</dbReference>
<evidence type="ECO:0000256" key="10">
    <source>
        <dbReference type="ARBA" id="ARBA00022840"/>
    </source>
</evidence>
<dbReference type="Pfam" id="PF19302">
    <property type="entry name" value="DUF5915"/>
    <property type="match status" value="1"/>
</dbReference>
<evidence type="ECO:0000256" key="6">
    <source>
        <dbReference type="ARBA" id="ARBA00022598"/>
    </source>
</evidence>
<keyword evidence="10 15" id="KW-0067">ATP-binding</keyword>
<keyword evidence="6 15" id="KW-0436">Ligase</keyword>
<keyword evidence="7 15" id="KW-0479">Metal-binding</keyword>
<gene>
    <name evidence="15" type="primary">ileS</name>
    <name evidence="18" type="ORF">E1202_06030</name>
</gene>
<dbReference type="EMBL" id="SMLA01000006">
    <property type="protein sequence ID" value="TDD91183.1"/>
    <property type="molecule type" value="Genomic_DNA"/>
</dbReference>
<dbReference type="Pfam" id="PF00133">
    <property type="entry name" value="tRNA-synt_1"/>
    <property type="match status" value="1"/>
</dbReference>
<comment type="catalytic activity">
    <reaction evidence="14 15">
        <text>tRNA(Ile) + L-isoleucine + ATP = L-isoleucyl-tRNA(Ile) + AMP + diphosphate</text>
        <dbReference type="Rhea" id="RHEA:11060"/>
        <dbReference type="Rhea" id="RHEA-COMP:9666"/>
        <dbReference type="Rhea" id="RHEA-COMP:9695"/>
        <dbReference type="ChEBI" id="CHEBI:30616"/>
        <dbReference type="ChEBI" id="CHEBI:33019"/>
        <dbReference type="ChEBI" id="CHEBI:58045"/>
        <dbReference type="ChEBI" id="CHEBI:78442"/>
        <dbReference type="ChEBI" id="CHEBI:78528"/>
        <dbReference type="ChEBI" id="CHEBI:456215"/>
        <dbReference type="EC" id="6.1.1.5"/>
    </reaction>
</comment>
<evidence type="ECO:0000256" key="4">
    <source>
        <dbReference type="ARBA" id="ARBA00011245"/>
    </source>
</evidence>
<comment type="subcellular location">
    <subcellularLocation>
        <location evidence="2 15">Cytoplasm</location>
    </subcellularLocation>
</comment>
<dbReference type="InterPro" id="IPR013155">
    <property type="entry name" value="M/V/L/I-tRNA-synth_anticd-bd"/>
</dbReference>
<feature type="binding site" evidence="15">
    <location>
        <position position="599"/>
    </location>
    <ligand>
        <name>ATP</name>
        <dbReference type="ChEBI" id="CHEBI:30616"/>
    </ligand>
</feature>
<name>A0A4R5BZL5_9PSEU</name>
<evidence type="ECO:0000256" key="8">
    <source>
        <dbReference type="ARBA" id="ARBA00022741"/>
    </source>
</evidence>
<dbReference type="Pfam" id="PF08264">
    <property type="entry name" value="Anticodon_1"/>
    <property type="match status" value="1"/>
</dbReference>
<keyword evidence="12 15" id="KW-0030">Aminoacyl-tRNA synthetase</keyword>
<evidence type="ECO:0000256" key="9">
    <source>
        <dbReference type="ARBA" id="ARBA00022833"/>
    </source>
</evidence>
<comment type="caution">
    <text evidence="18">The sequence shown here is derived from an EMBL/GenBank/DDBJ whole genome shotgun (WGS) entry which is preliminary data.</text>
</comment>
<dbReference type="FunFam" id="3.40.50.620:FF:000063">
    <property type="entry name" value="Isoleucine--tRNA ligase"/>
    <property type="match status" value="1"/>
</dbReference>
<evidence type="ECO:0000256" key="14">
    <source>
        <dbReference type="ARBA" id="ARBA00048359"/>
    </source>
</evidence>
<dbReference type="SUPFAM" id="SSF52374">
    <property type="entry name" value="Nucleotidylyl transferase"/>
    <property type="match status" value="1"/>
</dbReference>
<dbReference type="CDD" id="cd00818">
    <property type="entry name" value="IleRS_core"/>
    <property type="match status" value="1"/>
</dbReference>
<dbReference type="Proteomes" id="UP000294723">
    <property type="component" value="Unassembled WGS sequence"/>
</dbReference>
<evidence type="ECO:0000256" key="13">
    <source>
        <dbReference type="ARBA" id="ARBA00025217"/>
    </source>
</evidence>
<dbReference type="Gene3D" id="1.10.730.10">
    <property type="entry name" value="Isoleucyl-tRNA Synthetase, Domain 1"/>
    <property type="match status" value="1"/>
</dbReference>
<reference evidence="18 19" key="1">
    <citation type="submission" date="2019-03" db="EMBL/GenBank/DDBJ databases">
        <title>Draft genome sequences of novel Actinobacteria.</title>
        <authorList>
            <person name="Sahin N."/>
            <person name="Ay H."/>
            <person name="Saygin H."/>
        </authorList>
    </citation>
    <scope>NUCLEOTIDE SEQUENCE [LARGE SCALE GENOMIC DNA]</scope>
    <source>
        <strain evidence="18 19">5K548</strain>
    </source>
</reference>
<dbReference type="InterPro" id="IPR009080">
    <property type="entry name" value="tRNAsynth_Ia_anticodon-bd"/>
</dbReference>
<evidence type="ECO:0000256" key="7">
    <source>
        <dbReference type="ARBA" id="ARBA00022723"/>
    </source>
</evidence>
<keyword evidence="9 15" id="KW-0862">Zinc</keyword>
<dbReference type="Gene3D" id="3.40.50.620">
    <property type="entry name" value="HUPs"/>
    <property type="match status" value="2"/>
</dbReference>
<organism evidence="18 19">
    <name type="scientific">Saccharopolyspora karakumensis</name>
    <dbReference type="NCBI Taxonomy" id="2530386"/>
    <lineage>
        <taxon>Bacteria</taxon>
        <taxon>Bacillati</taxon>
        <taxon>Actinomycetota</taxon>
        <taxon>Actinomycetes</taxon>
        <taxon>Pseudonocardiales</taxon>
        <taxon>Pseudonocardiaceae</taxon>
        <taxon>Saccharopolyspora</taxon>
    </lineage>
</organism>
<dbReference type="InterPro" id="IPR023586">
    <property type="entry name" value="Ile-tRNA-ligase_type2"/>
</dbReference>
<dbReference type="GO" id="GO:0006428">
    <property type="term" value="P:isoleucyl-tRNA aminoacylation"/>
    <property type="evidence" value="ECO:0007669"/>
    <property type="project" value="UniProtKB-UniRule"/>
</dbReference>
<dbReference type="PANTHER" id="PTHR42780">
    <property type="entry name" value="SOLEUCYL-TRNA SYNTHETASE"/>
    <property type="match status" value="1"/>
</dbReference>
<dbReference type="GO" id="GO:0000049">
    <property type="term" value="F:tRNA binding"/>
    <property type="evidence" value="ECO:0007669"/>
    <property type="project" value="InterPro"/>
</dbReference>
<dbReference type="InterPro" id="IPR002300">
    <property type="entry name" value="aa-tRNA-synth_Ia"/>
</dbReference>